<feature type="region of interest" description="Disordered" evidence="1">
    <location>
        <begin position="915"/>
        <end position="956"/>
    </location>
</feature>
<gene>
    <name evidence="3" type="ORF">PBIL07802_LOCUS23949</name>
</gene>
<evidence type="ECO:0000256" key="1">
    <source>
        <dbReference type="SAM" id="MobiDB-lite"/>
    </source>
</evidence>
<feature type="region of interest" description="Disordered" evidence="1">
    <location>
        <begin position="645"/>
        <end position="672"/>
    </location>
</feature>
<accession>A0A7S3DLK8</accession>
<evidence type="ECO:0000256" key="2">
    <source>
        <dbReference type="SAM" id="Phobius"/>
    </source>
</evidence>
<feature type="compositionally biased region" description="Basic and acidic residues" evidence="1">
    <location>
        <begin position="918"/>
        <end position="956"/>
    </location>
</feature>
<feature type="region of interest" description="Disordered" evidence="1">
    <location>
        <begin position="228"/>
        <end position="291"/>
    </location>
</feature>
<feature type="transmembrane region" description="Helical" evidence="2">
    <location>
        <begin position="7"/>
        <end position="30"/>
    </location>
</feature>
<organism evidence="3">
    <name type="scientific">Palpitomonas bilix</name>
    <dbReference type="NCBI Taxonomy" id="652834"/>
    <lineage>
        <taxon>Eukaryota</taxon>
        <taxon>Eukaryota incertae sedis</taxon>
    </lineage>
</organism>
<keyword evidence="2" id="KW-0812">Transmembrane</keyword>
<dbReference type="AlphaFoldDB" id="A0A7S3DLK8"/>
<feature type="region of interest" description="Disordered" evidence="1">
    <location>
        <begin position="524"/>
        <end position="561"/>
    </location>
</feature>
<feature type="compositionally biased region" description="Low complexity" evidence="1">
    <location>
        <begin position="450"/>
        <end position="473"/>
    </location>
</feature>
<evidence type="ECO:0000313" key="3">
    <source>
        <dbReference type="EMBL" id="CAE0261656.1"/>
    </source>
</evidence>
<reference evidence="3" key="1">
    <citation type="submission" date="2021-01" db="EMBL/GenBank/DDBJ databases">
        <authorList>
            <person name="Corre E."/>
            <person name="Pelletier E."/>
            <person name="Niang G."/>
            <person name="Scheremetjew M."/>
            <person name="Finn R."/>
            <person name="Kale V."/>
            <person name="Holt S."/>
            <person name="Cochrane G."/>
            <person name="Meng A."/>
            <person name="Brown T."/>
            <person name="Cohen L."/>
        </authorList>
    </citation>
    <scope>NUCLEOTIDE SEQUENCE</scope>
    <source>
        <strain evidence="3">NIES-2562</strain>
    </source>
</reference>
<keyword evidence="2" id="KW-1133">Transmembrane helix</keyword>
<sequence length="1015" mass="111356">MAFSAELVCSFVLFSFFFSFFFFSCFFSFFRSGHPFPSAREESLGRGRASRKEEDSFSLHGGDAAIRKGKGFLFSFEHFRSNQFTVNSQAIDELFEPRFKRGDDRHPCTTHSRLLQGASSPYRMTRAKGRLPVIVTEEGDDHTATEKGRRFVTPFGEQDELPLVVLYTLNRSDKTKSGNSEVLAGSQVEARVHSRRGFRALPLFVDVGPNTKMGLFRLSISEVETVFYGGRNGTSTPSGGDGSRSSRSGMTGETGVGEKDIPFGSRKSSTTSNSITGGPLSTSGVDGAGGSDEGSTFTFVFRRTSKGYSGYPSCNGKFDVLIPSEQAVTAVKLVLVEATRKGEGSPVPPQNGTISLSEFHPSLDWGKVAGFRYLGEVKNKLGRTQGWWRCPSANVKEGSSQYKGEEAGPKWWCFKRSAAGEGVAESTAAKRCSIMRALGSSESLFGHNGSSVPSSPSSTVSSSSLPSPQVSAPASLTRPFIVVPEAPSKWEARDGMECLRTIAPALDDGSGLFLDAEWEVVGTHVSGKGDDGRRERESEHECGKKSESEEEEKKEKVKVKETSARWKFEQKQLERKESGTEGSGRGETAIVTRLERGFSWVALVGDSRPNDIWMMIVQLVGHIPAGNEPATIALRRELETRQYWFPSSPSPPSASSPSASPSSSPSTAPRAYAPPSVGRYPFPPSFESEDLLVRCLSPEDGRVLSDEEVMKMTAVEFSAVAYLKKIDLGLFYYRWEGTSTSEKVLRQLRNTLEGVRKGVFGGQSPQSIAFGLSTHPAIHLMKTSLASVGTGIAALDAWLAEYMAHVHREDVERGGVKGREAGVKGVDSTSVLNRRTEKEEERGDSSETALEGQADLAGWSSSATKVVWMEGLPSNLLYNTMKLHCSTSTNIFLCNMASLKALCDGAIERSKVSGFLPRSDEGREGDSENQRESEGERKVGGRESAREVGNHRESGGKRLMEKRTHYHYKLSVADYWNYFFRVRLDCSKEKDPAHYRQNNCLGWQSLLLLRDLLEK</sequence>
<dbReference type="EMBL" id="HBIB01036802">
    <property type="protein sequence ID" value="CAE0261656.1"/>
    <property type="molecule type" value="Transcribed_RNA"/>
</dbReference>
<keyword evidence="2" id="KW-0472">Membrane</keyword>
<proteinExistence type="predicted"/>
<feature type="region of interest" description="Disordered" evidence="1">
    <location>
        <begin position="827"/>
        <end position="855"/>
    </location>
</feature>
<protein>
    <submittedName>
        <fullName evidence="3">Uncharacterized protein</fullName>
    </submittedName>
</protein>
<feature type="compositionally biased region" description="Basic and acidic residues" evidence="1">
    <location>
        <begin position="527"/>
        <end position="561"/>
    </location>
</feature>
<feature type="compositionally biased region" description="Basic and acidic residues" evidence="1">
    <location>
        <begin position="834"/>
        <end position="845"/>
    </location>
</feature>
<feature type="compositionally biased region" description="Polar residues" evidence="1">
    <location>
        <begin position="266"/>
        <end position="284"/>
    </location>
</feature>
<feature type="compositionally biased region" description="Low complexity" evidence="1">
    <location>
        <begin position="655"/>
        <end position="672"/>
    </location>
</feature>
<name>A0A7S3DLK8_9EUKA</name>
<feature type="compositionally biased region" description="Low complexity" evidence="1">
    <location>
        <begin position="233"/>
        <end position="253"/>
    </location>
</feature>
<feature type="region of interest" description="Disordered" evidence="1">
    <location>
        <begin position="446"/>
        <end position="473"/>
    </location>
</feature>